<sequence>MDTNYTFKFNSSTALEALKAGNYDPFNFYEARLDLFNLSIMADYDQLVCLPTLTAIDKYWYQIETARKVLRQLGGRALLADEVGLGKTIEAGLIIAEYLARGMVKSLLVLTPASLVSQWQLELNDKFNITSITTDDRDPQQQVEEFWTNNPRIIASLNTAKSAKHFSHVTNRTWDLVVVDEAHHLKNRSTLNWKLVNALNKRFILMLTATPVQNSLVELFNLLTLLKPGLLQTEAAFKKEYVDSKNGRVPKNPEKLRSLMREVMVRNTRALVDVKLPKRFATTITVTPSAGEQKLYHDLSEYLRLSDDKLDRLSRTNLLMRAGSSPGALADSLKQLTKRLPHEELKSLARRAAQVKQVEKAKALVEMLTKSRQKTLVFTTHKATSAYLAQTLRAADIPFAEFQGGMSLKDKDAAIASFRDTVSVLLASETGGEGRNIQFANCIVNYDLPWNPMKIEQRIGRIHRIGQTQDVFIFNFCLKDSIEEYILRILHDKINMFELVVGEIETILGNVDDEFDFSEIVMDIWLKHQAKPELDTAFDQLADNLLKAKGQYQQTQELDEQIFGEDFEA</sequence>
<evidence type="ECO:0000256" key="3">
    <source>
        <dbReference type="ARBA" id="ARBA00022806"/>
    </source>
</evidence>
<reference evidence="7 8" key="1">
    <citation type="submission" date="2022-10" db="EMBL/GenBank/DDBJ databases">
        <title>Identification of biosynthetic pathway for the production of the potent trypsin inhibitor radiosumin.</title>
        <authorList>
            <person name="Fewer D.P."/>
            <person name="Delbaje E."/>
            <person name="Ouyang X."/>
            <person name="Agostino P.D."/>
            <person name="Wahlsten M."/>
            <person name="Jokela J."/>
            <person name="Permi P."/>
            <person name="Haapaniemi E."/>
            <person name="Koistinen H."/>
        </authorList>
    </citation>
    <scope>NUCLEOTIDE SEQUENCE [LARGE SCALE GENOMIC DNA]</scope>
    <source>
        <strain evidence="7 8">NIES-515</strain>
    </source>
</reference>
<dbReference type="InterPro" id="IPR057342">
    <property type="entry name" value="DEXDc_RapA"/>
</dbReference>
<dbReference type="EMBL" id="JAOWRF010000276">
    <property type="protein sequence ID" value="MCV3215571.1"/>
    <property type="molecule type" value="Genomic_DNA"/>
</dbReference>
<evidence type="ECO:0000313" key="7">
    <source>
        <dbReference type="EMBL" id="MCV3215571.1"/>
    </source>
</evidence>
<dbReference type="PANTHER" id="PTHR45766">
    <property type="entry name" value="DNA ANNEALING HELICASE AND ENDONUCLEASE ZRANB3 FAMILY MEMBER"/>
    <property type="match status" value="1"/>
</dbReference>
<dbReference type="InterPro" id="IPR014001">
    <property type="entry name" value="Helicase_ATP-bd"/>
</dbReference>
<protein>
    <submittedName>
        <fullName evidence="7">SNF2-related protein</fullName>
    </submittedName>
</protein>
<dbReference type="InterPro" id="IPR049730">
    <property type="entry name" value="SNF2/RAD54-like_C"/>
</dbReference>
<evidence type="ECO:0000313" key="8">
    <source>
        <dbReference type="Proteomes" id="UP001526143"/>
    </source>
</evidence>
<organism evidence="7 8">
    <name type="scientific">Plectonema radiosum NIES-515</name>
    <dbReference type="NCBI Taxonomy" id="2986073"/>
    <lineage>
        <taxon>Bacteria</taxon>
        <taxon>Bacillati</taxon>
        <taxon>Cyanobacteriota</taxon>
        <taxon>Cyanophyceae</taxon>
        <taxon>Oscillatoriophycideae</taxon>
        <taxon>Oscillatoriales</taxon>
        <taxon>Microcoleaceae</taxon>
        <taxon>Plectonema</taxon>
    </lineage>
</organism>
<dbReference type="InterPro" id="IPR001650">
    <property type="entry name" value="Helicase_C-like"/>
</dbReference>
<keyword evidence="4" id="KW-0067">ATP-binding</keyword>
<dbReference type="InterPro" id="IPR038718">
    <property type="entry name" value="SNF2-like_sf"/>
</dbReference>
<accession>A0ABT3B2G9</accession>
<feature type="domain" description="Helicase C-terminal" evidence="6">
    <location>
        <begin position="363"/>
        <end position="512"/>
    </location>
</feature>
<dbReference type="RefSeq" id="WP_263747217.1">
    <property type="nucleotide sequence ID" value="NZ_JAOWRF010000276.1"/>
</dbReference>
<comment type="caution">
    <text evidence="7">The sequence shown here is derived from an EMBL/GenBank/DDBJ whole genome shotgun (WGS) entry which is preliminary data.</text>
</comment>
<dbReference type="CDD" id="cd18011">
    <property type="entry name" value="DEXDc_RapA"/>
    <property type="match status" value="1"/>
</dbReference>
<feature type="domain" description="Helicase ATP-binding" evidence="5">
    <location>
        <begin position="68"/>
        <end position="229"/>
    </location>
</feature>
<evidence type="ECO:0000256" key="4">
    <source>
        <dbReference type="ARBA" id="ARBA00022840"/>
    </source>
</evidence>
<dbReference type="SMART" id="SM00487">
    <property type="entry name" value="DEXDc"/>
    <property type="match status" value="1"/>
</dbReference>
<dbReference type="PROSITE" id="PS51192">
    <property type="entry name" value="HELICASE_ATP_BIND_1"/>
    <property type="match status" value="1"/>
</dbReference>
<keyword evidence="8" id="KW-1185">Reference proteome</keyword>
<gene>
    <name evidence="7" type="ORF">OGM63_18990</name>
</gene>
<dbReference type="InterPro" id="IPR000330">
    <property type="entry name" value="SNF2_N"/>
</dbReference>
<dbReference type="PROSITE" id="PS51194">
    <property type="entry name" value="HELICASE_CTER"/>
    <property type="match status" value="1"/>
</dbReference>
<evidence type="ECO:0000256" key="1">
    <source>
        <dbReference type="ARBA" id="ARBA00022741"/>
    </source>
</evidence>
<proteinExistence type="predicted"/>
<dbReference type="InterPro" id="IPR027417">
    <property type="entry name" value="P-loop_NTPase"/>
</dbReference>
<dbReference type="Gene3D" id="3.40.50.10810">
    <property type="entry name" value="Tandem AAA-ATPase domain"/>
    <property type="match status" value="1"/>
</dbReference>
<evidence type="ECO:0000259" key="6">
    <source>
        <dbReference type="PROSITE" id="PS51194"/>
    </source>
</evidence>
<dbReference type="Pfam" id="PF00176">
    <property type="entry name" value="SNF2-rel_dom"/>
    <property type="match status" value="1"/>
</dbReference>
<dbReference type="PANTHER" id="PTHR45766:SF6">
    <property type="entry name" value="SWI_SNF-RELATED MATRIX-ASSOCIATED ACTIN-DEPENDENT REGULATOR OF CHROMATIN SUBFAMILY A-LIKE PROTEIN 1"/>
    <property type="match status" value="1"/>
</dbReference>
<dbReference type="CDD" id="cd18793">
    <property type="entry name" value="SF2_C_SNF"/>
    <property type="match status" value="1"/>
</dbReference>
<dbReference type="Proteomes" id="UP001526143">
    <property type="component" value="Unassembled WGS sequence"/>
</dbReference>
<evidence type="ECO:0000256" key="2">
    <source>
        <dbReference type="ARBA" id="ARBA00022801"/>
    </source>
</evidence>
<dbReference type="SMART" id="SM00490">
    <property type="entry name" value="HELICc"/>
    <property type="match status" value="1"/>
</dbReference>
<dbReference type="SUPFAM" id="SSF52540">
    <property type="entry name" value="P-loop containing nucleoside triphosphate hydrolases"/>
    <property type="match status" value="2"/>
</dbReference>
<dbReference type="Gene3D" id="3.40.50.300">
    <property type="entry name" value="P-loop containing nucleotide triphosphate hydrolases"/>
    <property type="match status" value="1"/>
</dbReference>
<evidence type="ECO:0000259" key="5">
    <source>
        <dbReference type="PROSITE" id="PS51192"/>
    </source>
</evidence>
<name>A0ABT3B2G9_9CYAN</name>
<keyword evidence="1" id="KW-0547">Nucleotide-binding</keyword>
<keyword evidence="3" id="KW-0347">Helicase</keyword>
<dbReference type="Pfam" id="PF00271">
    <property type="entry name" value="Helicase_C"/>
    <property type="match status" value="1"/>
</dbReference>
<keyword evidence="2" id="KW-0378">Hydrolase</keyword>